<accession>A0A061CSG2</accession>
<keyword evidence="1" id="KW-0456">Lyase</keyword>
<evidence type="ECO:0000313" key="1">
    <source>
        <dbReference type="EMBL" id="SUD60234.1"/>
    </source>
</evidence>
<sequence>MLDLTTWNLSIPTEPTPATITTERLNSGYASRY</sequence>
<name>A0A061CSG2_ECTOL</name>
<dbReference type="AlphaFoldDB" id="A0A061CSG2"/>
<reference evidence="1 2" key="1">
    <citation type="submission" date="2018-06" db="EMBL/GenBank/DDBJ databases">
        <authorList>
            <consortium name="Pathogen Informatics"/>
            <person name="Doyle S."/>
        </authorList>
    </citation>
    <scope>NUCLEOTIDE SEQUENCE [LARGE SCALE GENOMIC DNA]</scope>
    <source>
        <strain evidence="1 2">NCTC10860</strain>
    </source>
</reference>
<gene>
    <name evidence="1" type="ORF">NCTC10860_02564</name>
</gene>
<dbReference type="EMBL" id="UGUW01000004">
    <property type="protein sequence ID" value="SUD60234.1"/>
    <property type="molecule type" value="Genomic_DNA"/>
</dbReference>
<evidence type="ECO:0000313" key="2">
    <source>
        <dbReference type="Proteomes" id="UP000254084"/>
    </source>
</evidence>
<protein>
    <submittedName>
        <fullName evidence="1">Lyase</fullName>
    </submittedName>
</protein>
<dbReference type="GO" id="GO:0016829">
    <property type="term" value="F:lyase activity"/>
    <property type="evidence" value="ECO:0007669"/>
    <property type="project" value="UniProtKB-KW"/>
</dbReference>
<dbReference type="Proteomes" id="UP000254084">
    <property type="component" value="Unassembled WGS sequence"/>
</dbReference>
<proteinExistence type="predicted"/>
<organism evidence="1 2">
    <name type="scientific">Ectopseudomonas oleovorans</name>
    <name type="common">Pseudomonas oleovorans</name>
    <dbReference type="NCBI Taxonomy" id="301"/>
    <lineage>
        <taxon>Bacteria</taxon>
        <taxon>Pseudomonadati</taxon>
        <taxon>Pseudomonadota</taxon>
        <taxon>Gammaproteobacteria</taxon>
        <taxon>Pseudomonadales</taxon>
        <taxon>Pseudomonadaceae</taxon>
        <taxon>Ectopseudomonas</taxon>
    </lineage>
</organism>